<keyword evidence="4" id="KW-1185">Reference proteome</keyword>
<dbReference type="SUPFAM" id="SSF53474">
    <property type="entry name" value="alpha/beta-Hydrolases"/>
    <property type="match status" value="1"/>
</dbReference>
<dbReference type="RefSeq" id="WP_089906122.1">
    <property type="nucleotide sequence ID" value="NZ_FOBB01000001.1"/>
</dbReference>
<dbReference type="OrthoDB" id="9764953at2"/>
<dbReference type="Gene3D" id="3.40.50.1820">
    <property type="entry name" value="alpha/beta hydrolase"/>
    <property type="match status" value="1"/>
</dbReference>
<keyword evidence="1 2" id="KW-0732">Signal</keyword>
<dbReference type="Proteomes" id="UP000198984">
    <property type="component" value="Unassembled WGS sequence"/>
</dbReference>
<dbReference type="AlphaFoldDB" id="A0A1H7G5P6"/>
<protein>
    <recommendedName>
        <fullName evidence="5">Alpha/beta hydrolase family protein</fullName>
    </recommendedName>
</protein>
<proteinExistence type="predicted"/>
<dbReference type="InterPro" id="IPR050955">
    <property type="entry name" value="Plant_Biomass_Hydrol_Est"/>
</dbReference>
<evidence type="ECO:0000313" key="3">
    <source>
        <dbReference type="EMBL" id="SEK33676.1"/>
    </source>
</evidence>
<evidence type="ECO:0008006" key="5">
    <source>
        <dbReference type="Google" id="ProtNLM"/>
    </source>
</evidence>
<dbReference type="PROSITE" id="PS51257">
    <property type="entry name" value="PROKAR_LIPOPROTEIN"/>
    <property type="match status" value="1"/>
</dbReference>
<dbReference type="PANTHER" id="PTHR43037:SF1">
    <property type="entry name" value="BLL1128 PROTEIN"/>
    <property type="match status" value="1"/>
</dbReference>
<dbReference type="PANTHER" id="PTHR43037">
    <property type="entry name" value="UNNAMED PRODUCT-RELATED"/>
    <property type="match status" value="1"/>
</dbReference>
<sequence length="266" mass="29231">MRALLKNLNHVLTIAALFAVASCSKQEDQSIDPVKTGAESSVTASTAEFFWAQTPVNSLINKTLTANVGNVSKNYVLYVPETYNANYNKWPLVIFLHGIGEMGTDINKVRGVGLCQVVKGKQFVMVAPQCLSGWWNTAALDQFLTQIIPKFHIDPKRIYLTGMSMGGFGTWDWAETYPARFAAIVPICGGGNLSKACNLKTMPTWVFHNADDPTVSVNNSRDMVKAIKACGSTVIKYTENATGGHNAWTKAYADPNLYTWMLAKHK</sequence>
<evidence type="ECO:0000313" key="4">
    <source>
        <dbReference type="Proteomes" id="UP000198984"/>
    </source>
</evidence>
<dbReference type="EMBL" id="FOBB01000001">
    <property type="protein sequence ID" value="SEK33676.1"/>
    <property type="molecule type" value="Genomic_DNA"/>
</dbReference>
<evidence type="ECO:0000256" key="1">
    <source>
        <dbReference type="ARBA" id="ARBA00022729"/>
    </source>
</evidence>
<accession>A0A1H7G5P6</accession>
<feature type="chain" id="PRO_5011737496" description="Alpha/beta hydrolase family protein" evidence="2">
    <location>
        <begin position="22"/>
        <end position="266"/>
    </location>
</feature>
<name>A0A1H7G5P6_9BACT</name>
<evidence type="ECO:0000256" key="2">
    <source>
        <dbReference type="SAM" id="SignalP"/>
    </source>
</evidence>
<dbReference type="InterPro" id="IPR029058">
    <property type="entry name" value="AB_hydrolase_fold"/>
</dbReference>
<dbReference type="STRING" id="573321.SAMN04488505_10110"/>
<feature type="signal peptide" evidence="2">
    <location>
        <begin position="1"/>
        <end position="21"/>
    </location>
</feature>
<gene>
    <name evidence="3" type="ORF">SAMN04488505_10110</name>
</gene>
<organism evidence="3 4">
    <name type="scientific">Chitinophaga rupis</name>
    <dbReference type="NCBI Taxonomy" id="573321"/>
    <lineage>
        <taxon>Bacteria</taxon>
        <taxon>Pseudomonadati</taxon>
        <taxon>Bacteroidota</taxon>
        <taxon>Chitinophagia</taxon>
        <taxon>Chitinophagales</taxon>
        <taxon>Chitinophagaceae</taxon>
        <taxon>Chitinophaga</taxon>
    </lineage>
</organism>
<reference evidence="3 4" key="1">
    <citation type="submission" date="2016-10" db="EMBL/GenBank/DDBJ databases">
        <authorList>
            <person name="de Groot N.N."/>
        </authorList>
    </citation>
    <scope>NUCLEOTIDE SEQUENCE [LARGE SCALE GENOMIC DNA]</scope>
    <source>
        <strain evidence="3 4">DSM 21039</strain>
    </source>
</reference>